<feature type="transmembrane region" description="Helical" evidence="1">
    <location>
        <begin position="186"/>
        <end position="210"/>
    </location>
</feature>
<accession>A0A087DHR4</accession>
<keyword evidence="1" id="KW-0472">Membrane</keyword>
<feature type="transmembrane region" description="Helical" evidence="1">
    <location>
        <begin position="149"/>
        <end position="166"/>
    </location>
</feature>
<protein>
    <submittedName>
        <fullName evidence="2">ABC transporter permease</fullName>
    </submittedName>
</protein>
<feature type="transmembrane region" description="Helical" evidence="1">
    <location>
        <begin position="330"/>
        <end position="350"/>
    </location>
</feature>
<keyword evidence="1" id="KW-1133">Transmembrane helix</keyword>
<feature type="transmembrane region" description="Helical" evidence="1">
    <location>
        <begin position="299"/>
        <end position="323"/>
    </location>
</feature>
<keyword evidence="1" id="KW-0812">Transmembrane</keyword>
<dbReference type="RefSeq" id="WP_033516987.1">
    <property type="nucleotide sequence ID" value="NZ_CAUPKV010000003.1"/>
</dbReference>
<evidence type="ECO:0000313" key="3">
    <source>
        <dbReference type="Proteomes" id="UP000029033"/>
    </source>
</evidence>
<dbReference type="Proteomes" id="UP000029033">
    <property type="component" value="Unassembled WGS sequence"/>
</dbReference>
<gene>
    <name evidence="2" type="ORF">BSCA_0881</name>
</gene>
<feature type="transmembrane region" description="Helical" evidence="1">
    <location>
        <begin position="43"/>
        <end position="65"/>
    </location>
</feature>
<organism evidence="2 3">
    <name type="scientific">Bifidobacterium scardovii</name>
    <dbReference type="NCBI Taxonomy" id="158787"/>
    <lineage>
        <taxon>Bacteria</taxon>
        <taxon>Bacillati</taxon>
        <taxon>Actinomycetota</taxon>
        <taxon>Actinomycetes</taxon>
        <taxon>Bifidobacteriales</taxon>
        <taxon>Bifidobacteriaceae</taxon>
        <taxon>Bifidobacterium</taxon>
    </lineage>
</organism>
<evidence type="ECO:0000313" key="2">
    <source>
        <dbReference type="EMBL" id="KFI95064.1"/>
    </source>
</evidence>
<evidence type="ECO:0000256" key="1">
    <source>
        <dbReference type="SAM" id="Phobius"/>
    </source>
</evidence>
<feature type="transmembrane region" description="Helical" evidence="1">
    <location>
        <begin position="117"/>
        <end position="137"/>
    </location>
</feature>
<dbReference type="eggNOG" id="ENOG5032UTZ">
    <property type="taxonomic scope" value="Bacteria"/>
</dbReference>
<feature type="transmembrane region" description="Helical" evidence="1">
    <location>
        <begin position="356"/>
        <end position="375"/>
    </location>
</feature>
<keyword evidence="3" id="KW-1185">Reference proteome</keyword>
<feature type="transmembrane region" description="Helical" evidence="1">
    <location>
        <begin position="269"/>
        <end position="293"/>
    </location>
</feature>
<comment type="caution">
    <text evidence="2">The sequence shown here is derived from an EMBL/GenBank/DDBJ whole genome shotgun (WGS) entry which is preliminary data.</text>
</comment>
<feature type="transmembrane region" description="Helical" evidence="1">
    <location>
        <begin position="12"/>
        <end position="37"/>
    </location>
</feature>
<proteinExistence type="predicted"/>
<name>A0A087DHR4_9BIFI</name>
<dbReference type="STRING" id="158787.BSCA_0881"/>
<dbReference type="GeneID" id="85167114"/>
<dbReference type="EMBL" id="JGZO01000004">
    <property type="protein sequence ID" value="KFI95064.1"/>
    <property type="molecule type" value="Genomic_DNA"/>
</dbReference>
<sequence length="439" mass="47200">MGRHQRAETLGLISFLFCSMIAFAAMSLYIQFAPAIWQVTQRRLSVCAGVICACGVVSFCIGYASNSRSLTLKHGWWMPIRRIFEIVALSVVYAATIFLSSFAMLNAVNSLMGMHLFGGYLPAVCAGFAGVVGYITFVQAELMNAKTIASLLPLFVISGVGTAGLTTDDPNWYHNNFSQLGDRTTFAANMFNATLMLAGTCIIIVSYFAVSELITTERLQRLCRRQMQAGGAEISSAARQGAAGGRPGAVAEVKHDVGRETRHDEIPHFRVRIVILSTLLTVSGLAFIGIGVFRYTPHYIMHNVCAKGLPIVMGVLLLALPWLAPRLSKAMYVVSDLAILVCAAFGINMLMGYNTLTNVEALAGMFFLGWFIVFSRQIAAIEADRVQQQLVILQAGASLGIGDAQVIAAARSGSGVDAGAMAEEDRSAAALESRLASDR</sequence>
<reference evidence="2 3" key="1">
    <citation type="submission" date="2014-03" db="EMBL/GenBank/DDBJ databases">
        <title>Genomics of Bifidobacteria.</title>
        <authorList>
            <person name="Ventura M."/>
            <person name="Milani C."/>
            <person name="Lugli G.A."/>
        </authorList>
    </citation>
    <scope>NUCLEOTIDE SEQUENCE [LARGE SCALE GENOMIC DNA]</scope>
    <source>
        <strain evidence="2 3">LMG 21589</strain>
    </source>
</reference>
<feature type="transmembrane region" description="Helical" evidence="1">
    <location>
        <begin position="86"/>
        <end position="105"/>
    </location>
</feature>
<dbReference type="AlphaFoldDB" id="A0A087DHR4"/>